<dbReference type="Gene3D" id="1.10.3470.10">
    <property type="entry name" value="ABC transporter involved in vitamin B12 uptake, BtuC"/>
    <property type="match status" value="1"/>
</dbReference>
<keyword evidence="6 8" id="KW-1133">Transmembrane helix</keyword>
<comment type="subcellular location">
    <subcellularLocation>
        <location evidence="1">Cell membrane</location>
        <topology evidence="1">Multi-pass membrane protein</topology>
    </subcellularLocation>
</comment>
<protein>
    <recommendedName>
        <fullName evidence="10">Iron ABC transporter permease</fullName>
    </recommendedName>
</protein>
<evidence type="ECO:0000256" key="7">
    <source>
        <dbReference type="ARBA" id="ARBA00023136"/>
    </source>
</evidence>
<name>A0A7J3Z6Q2_9CREN</name>
<dbReference type="Pfam" id="PF01032">
    <property type="entry name" value="FecCD"/>
    <property type="match status" value="1"/>
</dbReference>
<sequence length="90" mass="9155">MANAFGASVATAFAGVIAFLCLVAPHIARLVIGNSHRYLVPTSMLLGVVLLLVADDIGGTVVNPVILPVGIVLSFIGASLLLYLLLRGGG</sequence>
<evidence type="ECO:0000313" key="9">
    <source>
        <dbReference type="EMBL" id="HHQ49883.1"/>
    </source>
</evidence>
<evidence type="ECO:0000256" key="8">
    <source>
        <dbReference type="SAM" id="Phobius"/>
    </source>
</evidence>
<feature type="transmembrane region" description="Helical" evidence="8">
    <location>
        <begin position="6"/>
        <end position="26"/>
    </location>
</feature>
<dbReference type="InterPro" id="IPR037294">
    <property type="entry name" value="ABC_BtuC-like"/>
</dbReference>
<dbReference type="GO" id="GO:0005886">
    <property type="term" value="C:plasma membrane"/>
    <property type="evidence" value="ECO:0007669"/>
    <property type="project" value="UniProtKB-SubCell"/>
</dbReference>
<keyword evidence="5 8" id="KW-0812">Transmembrane</keyword>
<comment type="similarity">
    <text evidence="2">Belongs to the binding-protein-dependent transport system permease family. FecCD subfamily.</text>
</comment>
<dbReference type="EMBL" id="DRYQ01000013">
    <property type="protein sequence ID" value="HHQ49883.1"/>
    <property type="molecule type" value="Genomic_DNA"/>
</dbReference>
<dbReference type="GO" id="GO:0033214">
    <property type="term" value="P:siderophore-iron import into cell"/>
    <property type="evidence" value="ECO:0007669"/>
    <property type="project" value="TreeGrafter"/>
</dbReference>
<evidence type="ECO:0000256" key="1">
    <source>
        <dbReference type="ARBA" id="ARBA00004651"/>
    </source>
</evidence>
<accession>A0A7J3Z6Q2</accession>
<dbReference type="InterPro" id="IPR000522">
    <property type="entry name" value="ABC_transptr_permease_BtuC"/>
</dbReference>
<dbReference type="GO" id="GO:0022857">
    <property type="term" value="F:transmembrane transporter activity"/>
    <property type="evidence" value="ECO:0007669"/>
    <property type="project" value="InterPro"/>
</dbReference>
<feature type="transmembrane region" description="Helical" evidence="8">
    <location>
        <begin position="38"/>
        <end position="54"/>
    </location>
</feature>
<organism evidence="9">
    <name type="scientific">Ignisphaera aggregans</name>
    <dbReference type="NCBI Taxonomy" id="334771"/>
    <lineage>
        <taxon>Archaea</taxon>
        <taxon>Thermoproteota</taxon>
        <taxon>Thermoprotei</taxon>
        <taxon>Desulfurococcales</taxon>
        <taxon>Desulfurococcaceae</taxon>
        <taxon>Ignisphaera</taxon>
    </lineage>
</organism>
<keyword evidence="7 8" id="KW-0472">Membrane</keyword>
<evidence type="ECO:0000256" key="5">
    <source>
        <dbReference type="ARBA" id="ARBA00022692"/>
    </source>
</evidence>
<proteinExistence type="inferred from homology"/>
<gene>
    <name evidence="9" type="ORF">ENM66_00820</name>
</gene>
<dbReference type="SUPFAM" id="SSF81345">
    <property type="entry name" value="ABC transporter involved in vitamin B12 uptake, BtuC"/>
    <property type="match status" value="1"/>
</dbReference>
<feature type="transmembrane region" description="Helical" evidence="8">
    <location>
        <begin position="66"/>
        <end position="86"/>
    </location>
</feature>
<dbReference type="PANTHER" id="PTHR30472">
    <property type="entry name" value="FERRIC ENTEROBACTIN TRANSPORT SYSTEM PERMEASE PROTEIN"/>
    <property type="match status" value="1"/>
</dbReference>
<keyword evidence="4" id="KW-1003">Cell membrane</keyword>
<reference evidence="9" key="1">
    <citation type="journal article" date="2020" name="mSystems">
        <title>Genome- and Community-Level Interaction Insights into Carbon Utilization and Element Cycling Functions of Hydrothermarchaeota in Hydrothermal Sediment.</title>
        <authorList>
            <person name="Zhou Z."/>
            <person name="Liu Y."/>
            <person name="Xu W."/>
            <person name="Pan J."/>
            <person name="Luo Z.H."/>
            <person name="Li M."/>
        </authorList>
    </citation>
    <scope>NUCLEOTIDE SEQUENCE [LARGE SCALE GENOMIC DNA]</scope>
    <source>
        <strain evidence="9">SpSt-1105</strain>
    </source>
</reference>
<comment type="caution">
    <text evidence="9">The sequence shown here is derived from an EMBL/GenBank/DDBJ whole genome shotgun (WGS) entry which is preliminary data.</text>
</comment>
<evidence type="ECO:0000256" key="6">
    <source>
        <dbReference type="ARBA" id="ARBA00022989"/>
    </source>
</evidence>
<evidence type="ECO:0000256" key="3">
    <source>
        <dbReference type="ARBA" id="ARBA00022448"/>
    </source>
</evidence>
<dbReference type="PANTHER" id="PTHR30472:SF25">
    <property type="entry name" value="ABC TRANSPORTER PERMEASE PROTEIN MJ0876-RELATED"/>
    <property type="match status" value="1"/>
</dbReference>
<dbReference type="AlphaFoldDB" id="A0A7J3Z6Q2"/>
<evidence type="ECO:0008006" key="10">
    <source>
        <dbReference type="Google" id="ProtNLM"/>
    </source>
</evidence>
<evidence type="ECO:0000256" key="2">
    <source>
        <dbReference type="ARBA" id="ARBA00007935"/>
    </source>
</evidence>
<keyword evidence="3" id="KW-0813">Transport</keyword>
<evidence type="ECO:0000256" key="4">
    <source>
        <dbReference type="ARBA" id="ARBA00022475"/>
    </source>
</evidence>